<feature type="transmembrane region" description="Helical" evidence="8">
    <location>
        <begin position="134"/>
        <end position="158"/>
    </location>
</feature>
<dbReference type="RefSeq" id="WP_039636712.1">
    <property type="nucleotide sequence ID" value="NZ_AYSO01000020.1"/>
</dbReference>
<evidence type="ECO:0000256" key="6">
    <source>
        <dbReference type="ARBA" id="ARBA00022989"/>
    </source>
</evidence>
<evidence type="ECO:0000313" key="10">
    <source>
        <dbReference type="Proteomes" id="UP000031366"/>
    </source>
</evidence>
<evidence type="ECO:0000256" key="5">
    <source>
        <dbReference type="ARBA" id="ARBA00022692"/>
    </source>
</evidence>
<dbReference type="CDD" id="cd06550">
    <property type="entry name" value="TM_ABC_iron-siderophores_like"/>
    <property type="match status" value="1"/>
</dbReference>
<evidence type="ECO:0000256" key="2">
    <source>
        <dbReference type="ARBA" id="ARBA00007935"/>
    </source>
</evidence>
<evidence type="ECO:0000256" key="4">
    <source>
        <dbReference type="ARBA" id="ARBA00022475"/>
    </source>
</evidence>
<dbReference type="Proteomes" id="UP000031366">
    <property type="component" value="Unassembled WGS sequence"/>
</dbReference>
<dbReference type="SUPFAM" id="SSF81345">
    <property type="entry name" value="ABC transporter involved in vitamin B12 uptake, BtuC"/>
    <property type="match status" value="1"/>
</dbReference>
<dbReference type="STRING" id="29341.RSJ17_06260"/>
<name>A0A0C1UAP9_9CLOT</name>
<dbReference type="PANTHER" id="PTHR30472">
    <property type="entry name" value="FERRIC ENTEROBACTIN TRANSPORT SYSTEM PERMEASE PROTEIN"/>
    <property type="match status" value="1"/>
</dbReference>
<evidence type="ECO:0000256" key="8">
    <source>
        <dbReference type="SAM" id="Phobius"/>
    </source>
</evidence>
<feature type="transmembrane region" description="Helical" evidence="8">
    <location>
        <begin position="266"/>
        <end position="284"/>
    </location>
</feature>
<dbReference type="GO" id="GO:0022857">
    <property type="term" value="F:transmembrane transporter activity"/>
    <property type="evidence" value="ECO:0007669"/>
    <property type="project" value="InterPro"/>
</dbReference>
<dbReference type="EMBL" id="AYSO01000020">
    <property type="protein sequence ID" value="KIE44645.1"/>
    <property type="molecule type" value="Genomic_DNA"/>
</dbReference>
<keyword evidence="5 8" id="KW-0812">Transmembrane</keyword>
<dbReference type="FunFam" id="1.10.3470.10:FF:000001">
    <property type="entry name" value="Vitamin B12 ABC transporter permease BtuC"/>
    <property type="match status" value="1"/>
</dbReference>
<feature type="transmembrane region" description="Helical" evidence="8">
    <location>
        <begin position="296"/>
        <end position="315"/>
    </location>
</feature>
<proteinExistence type="inferred from homology"/>
<comment type="caution">
    <text evidence="9">The sequence shown here is derived from an EMBL/GenBank/DDBJ whole genome shotgun (WGS) entry which is preliminary data.</text>
</comment>
<dbReference type="InterPro" id="IPR037294">
    <property type="entry name" value="ABC_BtuC-like"/>
</dbReference>
<organism evidence="9 10">
    <name type="scientific">Clostridium argentinense CDC 2741</name>
    <dbReference type="NCBI Taxonomy" id="1418104"/>
    <lineage>
        <taxon>Bacteria</taxon>
        <taxon>Bacillati</taxon>
        <taxon>Bacillota</taxon>
        <taxon>Clostridia</taxon>
        <taxon>Eubacteriales</taxon>
        <taxon>Clostridiaceae</taxon>
        <taxon>Clostridium</taxon>
    </lineage>
</organism>
<dbReference type="GO" id="GO:0033214">
    <property type="term" value="P:siderophore-iron import into cell"/>
    <property type="evidence" value="ECO:0007669"/>
    <property type="project" value="TreeGrafter"/>
</dbReference>
<keyword evidence="7 8" id="KW-0472">Membrane</keyword>
<dbReference type="OrthoDB" id="9792889at2"/>
<feature type="transmembrane region" description="Helical" evidence="8">
    <location>
        <begin position="81"/>
        <end position="99"/>
    </location>
</feature>
<comment type="subcellular location">
    <subcellularLocation>
        <location evidence="1">Cell membrane</location>
        <topology evidence="1">Multi-pass membrane protein</topology>
    </subcellularLocation>
</comment>
<reference evidence="9 10" key="1">
    <citation type="journal article" date="2015" name="Infect. Genet. Evol.">
        <title>Genomic sequences of six botulinum neurotoxin-producing strains representing three clostridial species illustrate the mobility and diversity of botulinum neurotoxin genes.</title>
        <authorList>
            <person name="Smith T.J."/>
            <person name="Hill K.K."/>
            <person name="Xie G."/>
            <person name="Foley B.T."/>
            <person name="Williamson C.H."/>
            <person name="Foster J.T."/>
            <person name="Johnson S.L."/>
            <person name="Chertkov O."/>
            <person name="Teshima H."/>
            <person name="Gibbons H.S."/>
            <person name="Johnsky L.A."/>
            <person name="Karavis M.A."/>
            <person name="Smith L.A."/>
        </authorList>
    </citation>
    <scope>NUCLEOTIDE SEQUENCE [LARGE SCALE GENOMIC DNA]</scope>
    <source>
        <strain evidence="9 10">CDC 2741</strain>
    </source>
</reference>
<feature type="transmembrane region" description="Helical" evidence="8">
    <location>
        <begin position="188"/>
        <end position="205"/>
    </location>
</feature>
<accession>A0A0C1UAP9</accession>
<dbReference type="PANTHER" id="PTHR30472:SF70">
    <property type="entry name" value="MOLYBDATE IMPORT SYSTEM PERMEASE PROTEIN MOLB"/>
    <property type="match status" value="1"/>
</dbReference>
<protein>
    <submittedName>
        <fullName evidence="9">ABC 3 transport family protein</fullName>
    </submittedName>
</protein>
<dbReference type="InterPro" id="IPR000522">
    <property type="entry name" value="ABC_transptr_permease_BtuC"/>
</dbReference>
<dbReference type="Gene3D" id="1.10.3470.10">
    <property type="entry name" value="ABC transporter involved in vitamin B12 uptake, BtuC"/>
    <property type="match status" value="1"/>
</dbReference>
<evidence type="ECO:0000256" key="7">
    <source>
        <dbReference type="ARBA" id="ARBA00023136"/>
    </source>
</evidence>
<sequence length="322" mass="35322">MKKVKKYLLFPIGAILILLSICLGRYSISLHDLYSLNDKAIAIFFNLRLPRIIAALLVGGALSTAGASYQGMFKNPLVSPDILGASAGASFGVAIGILFSFNVHFIQILAFIFGLIAVMLSWRISRKIPHHDPSLVLVLSGMLVQGLFTSAVSLVKYICDPYDKLPAITFWLMGGLSSITLKDLQVMIIPIILGLIPLMLIRWKINILSFPEDEAKTLGVNTNRIRIIVIICSTLLSASIVSYCGVIGWVGLVIPHLTRSMYGPNYKSLLPASFFIGSLYMLLVDDLARCMFTVEVPLGILTSLIGIPFFAYLLINVKKGWL</sequence>
<feature type="transmembrane region" description="Helical" evidence="8">
    <location>
        <begin position="105"/>
        <end position="122"/>
    </location>
</feature>
<keyword evidence="3" id="KW-0813">Transport</keyword>
<dbReference type="AlphaFoldDB" id="A0A0C1UAP9"/>
<feature type="transmembrane region" description="Helical" evidence="8">
    <location>
        <begin position="225"/>
        <end position="254"/>
    </location>
</feature>
<feature type="transmembrane region" description="Helical" evidence="8">
    <location>
        <begin position="48"/>
        <end position="69"/>
    </location>
</feature>
<gene>
    <name evidence="9" type="ORF">U732_692</name>
</gene>
<dbReference type="Pfam" id="PF01032">
    <property type="entry name" value="FecCD"/>
    <property type="match status" value="1"/>
</dbReference>
<evidence type="ECO:0000256" key="3">
    <source>
        <dbReference type="ARBA" id="ARBA00022448"/>
    </source>
</evidence>
<comment type="similarity">
    <text evidence="2">Belongs to the binding-protein-dependent transport system permease family. FecCD subfamily.</text>
</comment>
<evidence type="ECO:0000313" key="9">
    <source>
        <dbReference type="EMBL" id="KIE44645.1"/>
    </source>
</evidence>
<keyword evidence="4" id="KW-1003">Cell membrane</keyword>
<keyword evidence="6 8" id="KW-1133">Transmembrane helix</keyword>
<evidence type="ECO:0000256" key="1">
    <source>
        <dbReference type="ARBA" id="ARBA00004651"/>
    </source>
</evidence>
<keyword evidence="10" id="KW-1185">Reference proteome</keyword>
<dbReference type="GO" id="GO:0005886">
    <property type="term" value="C:plasma membrane"/>
    <property type="evidence" value="ECO:0007669"/>
    <property type="project" value="UniProtKB-SubCell"/>
</dbReference>